<dbReference type="AlphaFoldDB" id="A0A077R822"/>
<evidence type="ECO:0000256" key="1">
    <source>
        <dbReference type="SAM" id="MobiDB-lite"/>
    </source>
</evidence>
<keyword evidence="2" id="KW-0812">Transmembrane</keyword>
<reference evidence="3" key="1">
    <citation type="journal article" date="2014" name="Genome Biol. Evol.">
        <title>Gene Loss Rather Than Gene Gain Is Associated with a Host Jump from Monocots to Dicots in the Smut Fungus Melanopsichium pennsylvanicum.</title>
        <authorList>
            <person name="Sharma R."/>
            <person name="Mishra B."/>
            <person name="Runge F."/>
            <person name="Thines M."/>
        </authorList>
    </citation>
    <scope>NUCLEOTIDE SEQUENCE</scope>
    <source>
        <strain evidence="3">4</strain>
    </source>
</reference>
<feature type="compositionally biased region" description="Low complexity" evidence="1">
    <location>
        <begin position="19"/>
        <end position="39"/>
    </location>
</feature>
<feature type="region of interest" description="Disordered" evidence="1">
    <location>
        <begin position="121"/>
        <end position="140"/>
    </location>
</feature>
<dbReference type="InterPro" id="IPR011043">
    <property type="entry name" value="Gal_Oxase/kelch_b-propeller"/>
</dbReference>
<name>A0A077R822_9BASI</name>
<feature type="region of interest" description="Disordered" evidence="1">
    <location>
        <begin position="1"/>
        <end position="40"/>
    </location>
</feature>
<feature type="compositionally biased region" description="Basic and acidic residues" evidence="1">
    <location>
        <begin position="1"/>
        <end position="15"/>
    </location>
</feature>
<dbReference type="Gene3D" id="2.120.10.80">
    <property type="entry name" value="Kelch-type beta propeller"/>
    <property type="match status" value="2"/>
</dbReference>
<keyword evidence="2" id="KW-1133">Transmembrane helix</keyword>
<dbReference type="PANTHER" id="PTHR23244">
    <property type="entry name" value="KELCH REPEAT DOMAIN"/>
    <property type="match status" value="1"/>
</dbReference>
<organism evidence="3">
    <name type="scientific">Melanopsichium pennsylvanicum 4</name>
    <dbReference type="NCBI Taxonomy" id="1398559"/>
    <lineage>
        <taxon>Eukaryota</taxon>
        <taxon>Fungi</taxon>
        <taxon>Dikarya</taxon>
        <taxon>Basidiomycota</taxon>
        <taxon>Ustilaginomycotina</taxon>
        <taxon>Ustilaginomycetes</taxon>
        <taxon>Ustilaginales</taxon>
        <taxon>Ustilaginaceae</taxon>
        <taxon>Melanopsichium</taxon>
    </lineage>
</organism>
<sequence>MARDFRTNTSRRVEETLASSSSSSSSSLSQRTSTTNSSTARYARKSIEQWVVSAPSRSNTISAKVGPCSKSGKGGKIGSWMLRSILIVLVLVLPRVTALPSGVQNVRRFVGVETGFSISVPEPTHPYQQSESRFADPATQPRYLDTSGSTFLKEKRRANSASQGIMRQSGWTRDSVFPTVAPINSTSINTNATSMISPLSNSDQTLTVVFEASNSTTETNLTLPSPPGRRWGQTATYLPAHNVVLVVGGQTSLSGAITNDVFALDVADLSAESVSSNSTAQSWVRLSSEGLPAHAYASATVMVSPNSGEEKLWIVGGITQNCARDAPAYVWSAPVGNMLTGKWEAVYTDDGTTPIRRKGAKAVSVPSANGTSVMVSGGTFDQTTCAETNGTYGGIDMWSGSSSSSSISVTSPISTTAHVGIDMTSTTFAAVSSLALDPRMRDFSLVDYTTALLPPTPTCNSSRIIFLGGKTKSGTLAPLSRFWALDLSTGDWEHWNATGLIPSPRMGHTAVVTSDGKVIIHGGYLEDPAEFTVDNDPVSEVFILDTQKMPARWSAASWTSESTRPPAVAYHSAVMSGQVMMTSFGKVSGGPVGSYAGQSFLQSSSGSGMVHYMDTATLSDAGGLTWSSSIAGVAQARQAISAATSAAAPVASVQASPATSAAPVQQAPAQASPAATAPSGDSKPDAAAPAPVKDSTASESDPSPTTDPAPAAAASSAAQPSSNHTGAIAGGLLGAAAIAAALGGIYAWRKRKEADAYNLGKSESAIGNGNSTSEVDLAKFHDGDEEKGPYVSKLYLRPDQVAAVGAGAAVAGGWGARLKRVASTLTKTNSRGAAVEGEDRYTVAPVKPITTLRNGAPRGTQACWNGKLPEDFIASLAEDDSPFVTLPLSRGELLRPNSEGELELKHGNASQASLATVSSLKAASHFSYPYLSGMHRTTPSLHSDSRVRVILGTPEHEFNLSPGDVVSPYHLPHNPHTSPESLFLNFNHDHEDEEDLDTTVSMHGASEVNTVKTPMFPWDTPVITAPEPAARNVSMLRARPSGLRVTNAA</sequence>
<feature type="region of interest" description="Disordered" evidence="1">
    <location>
        <begin position="661"/>
        <end position="722"/>
    </location>
</feature>
<evidence type="ECO:0000313" key="3">
    <source>
        <dbReference type="EMBL" id="CDI55388.1"/>
    </source>
</evidence>
<dbReference type="EMBL" id="HG529646">
    <property type="protein sequence ID" value="CDI55388.1"/>
    <property type="molecule type" value="Genomic_DNA"/>
</dbReference>
<dbReference type="PANTHER" id="PTHR23244:SF456">
    <property type="entry name" value="MULTIPLE EPIDERMAL GROWTH FACTOR-LIKE DOMAINS PROTEIN 8"/>
    <property type="match status" value="1"/>
</dbReference>
<evidence type="ECO:0008006" key="4">
    <source>
        <dbReference type="Google" id="ProtNLM"/>
    </source>
</evidence>
<dbReference type="Pfam" id="PF24681">
    <property type="entry name" value="Kelch_KLHDC2_KLHL20_DRC7"/>
    <property type="match status" value="1"/>
</dbReference>
<evidence type="ECO:0000256" key="2">
    <source>
        <dbReference type="SAM" id="Phobius"/>
    </source>
</evidence>
<dbReference type="InterPro" id="IPR015915">
    <property type="entry name" value="Kelch-typ_b-propeller"/>
</dbReference>
<keyword evidence="2" id="KW-0472">Membrane</keyword>
<dbReference type="SUPFAM" id="SSF50965">
    <property type="entry name" value="Galactose oxidase, central domain"/>
    <property type="match status" value="2"/>
</dbReference>
<feature type="transmembrane region" description="Helical" evidence="2">
    <location>
        <begin position="727"/>
        <end position="748"/>
    </location>
</feature>
<proteinExistence type="predicted"/>
<protein>
    <recommendedName>
        <fullName evidence="4">Galactose oxidase</fullName>
    </recommendedName>
</protein>
<accession>A0A077R822</accession>